<dbReference type="SUPFAM" id="SSF54695">
    <property type="entry name" value="POZ domain"/>
    <property type="match status" value="1"/>
</dbReference>
<dbReference type="PROSITE" id="PS50097">
    <property type="entry name" value="BTB"/>
    <property type="match status" value="1"/>
</dbReference>
<accession>A0AA38J5A1</accession>
<dbReference type="Pfam" id="PF00754">
    <property type="entry name" value="F5_F8_type_C"/>
    <property type="match status" value="1"/>
</dbReference>
<dbReference type="SMART" id="SM00225">
    <property type="entry name" value="BTB"/>
    <property type="match status" value="1"/>
</dbReference>
<dbReference type="InterPro" id="IPR000210">
    <property type="entry name" value="BTB/POZ_dom"/>
</dbReference>
<dbReference type="Gene3D" id="2.60.120.260">
    <property type="entry name" value="Galactose-binding domain-like"/>
    <property type="match status" value="1"/>
</dbReference>
<dbReference type="EMBL" id="JALNTZ010000001">
    <property type="protein sequence ID" value="KAJ3665232.1"/>
    <property type="molecule type" value="Genomic_DNA"/>
</dbReference>
<dbReference type="SUPFAM" id="SSF49785">
    <property type="entry name" value="Galactose-binding domain-like"/>
    <property type="match status" value="1"/>
</dbReference>
<protein>
    <recommendedName>
        <fullName evidence="1">BTB domain-containing protein</fullName>
    </recommendedName>
</protein>
<dbReference type="Proteomes" id="UP001168821">
    <property type="component" value="Unassembled WGS sequence"/>
</dbReference>
<reference evidence="2" key="1">
    <citation type="journal article" date="2023" name="G3 (Bethesda)">
        <title>Whole genome assemblies of Zophobas morio and Tenebrio molitor.</title>
        <authorList>
            <person name="Kaur S."/>
            <person name="Stinson S.A."/>
            <person name="diCenzo G.C."/>
        </authorList>
    </citation>
    <scope>NUCLEOTIDE SEQUENCE</scope>
    <source>
        <strain evidence="2">QUZm001</strain>
    </source>
</reference>
<keyword evidence="3" id="KW-1185">Reference proteome</keyword>
<dbReference type="PANTHER" id="PTHR46306">
    <property type="entry name" value="BTB/POZ DOMAIN-CONTAINING PROTEIN 9"/>
    <property type="match status" value="1"/>
</dbReference>
<evidence type="ECO:0000259" key="1">
    <source>
        <dbReference type="PROSITE" id="PS50097"/>
    </source>
</evidence>
<comment type="caution">
    <text evidence="2">The sequence shown here is derived from an EMBL/GenBank/DDBJ whole genome shotgun (WGS) entry which is preliminary data.</text>
</comment>
<dbReference type="GO" id="GO:0048512">
    <property type="term" value="P:circadian behavior"/>
    <property type="evidence" value="ECO:0007669"/>
    <property type="project" value="TreeGrafter"/>
</dbReference>
<dbReference type="InterPro" id="IPR011333">
    <property type="entry name" value="SKP1/BTB/POZ_sf"/>
</dbReference>
<feature type="domain" description="BTB" evidence="1">
    <location>
        <begin position="33"/>
        <end position="97"/>
    </location>
</feature>
<evidence type="ECO:0000313" key="3">
    <source>
        <dbReference type="Proteomes" id="UP001168821"/>
    </source>
</evidence>
<dbReference type="InterPro" id="IPR052407">
    <property type="entry name" value="BTB_POZ_domain_cont_9"/>
</dbReference>
<sequence>MANEAEPQQKIIITDSSKMYEDMSPYYLRETFSDIQLILSDKTIHAHKIVLAARCKYFESLLMKDPKQAEIALRNVPSKAFETILYYIYTGSIVIASEDENDISDILKLAHEYSLKTLEKSINEKMNSIVNLSNVCSLLNKANAHDMDELREICHTFIDKHVSQKLEYDFFNILTQKSMINLLKRDAFPAEEIDVFKIAANWCKINKDLDKLVIECIRFSTLTRNEILTVVWPSKMVDEAKLLNALATIELNGPKATQRRFAGWWKGKNLATADNVNVIYGLNTAMFFEETEKYEEGAYHNKDDKNGITVDLGAVKCFNYITMYVIVENYCCPYYIEVSTDLQKWHNVIDYSQYNSLYIQNLYFEEQQARYIRIVLKSDKCRICRFQVYMSSKIETVFKLFCIYQHRGTPGAFKTFLRLNQPYMISQIKVRLQFYKSISSIETSYNWSRWERVELPINGNVLLRFNERVVSFIKITGQLSPNKTKDHVKQFLEDFECF</sequence>
<dbReference type="Pfam" id="PF07707">
    <property type="entry name" value="BACK"/>
    <property type="match status" value="1"/>
</dbReference>
<dbReference type="InterPro" id="IPR008979">
    <property type="entry name" value="Galactose-bd-like_sf"/>
</dbReference>
<proteinExistence type="predicted"/>
<dbReference type="GO" id="GO:0005737">
    <property type="term" value="C:cytoplasm"/>
    <property type="evidence" value="ECO:0007669"/>
    <property type="project" value="TreeGrafter"/>
</dbReference>
<dbReference type="SMART" id="SM00875">
    <property type="entry name" value="BACK"/>
    <property type="match status" value="1"/>
</dbReference>
<dbReference type="GO" id="GO:0008344">
    <property type="term" value="P:adult locomotory behavior"/>
    <property type="evidence" value="ECO:0007669"/>
    <property type="project" value="TreeGrafter"/>
</dbReference>
<dbReference type="GO" id="GO:0050804">
    <property type="term" value="P:modulation of chemical synaptic transmission"/>
    <property type="evidence" value="ECO:0007669"/>
    <property type="project" value="TreeGrafter"/>
</dbReference>
<organism evidence="2 3">
    <name type="scientific">Zophobas morio</name>
    <dbReference type="NCBI Taxonomy" id="2755281"/>
    <lineage>
        <taxon>Eukaryota</taxon>
        <taxon>Metazoa</taxon>
        <taxon>Ecdysozoa</taxon>
        <taxon>Arthropoda</taxon>
        <taxon>Hexapoda</taxon>
        <taxon>Insecta</taxon>
        <taxon>Pterygota</taxon>
        <taxon>Neoptera</taxon>
        <taxon>Endopterygota</taxon>
        <taxon>Coleoptera</taxon>
        <taxon>Polyphaga</taxon>
        <taxon>Cucujiformia</taxon>
        <taxon>Tenebrionidae</taxon>
        <taxon>Zophobas</taxon>
    </lineage>
</organism>
<dbReference type="AlphaFoldDB" id="A0AA38J5A1"/>
<dbReference type="InterPro" id="IPR000421">
    <property type="entry name" value="FA58C"/>
</dbReference>
<dbReference type="Gene3D" id="3.30.710.10">
    <property type="entry name" value="Potassium Channel Kv1.1, Chain A"/>
    <property type="match status" value="1"/>
</dbReference>
<gene>
    <name evidence="2" type="ORF">Zmor_000737</name>
</gene>
<dbReference type="Pfam" id="PF00651">
    <property type="entry name" value="BTB"/>
    <property type="match status" value="1"/>
</dbReference>
<dbReference type="Gene3D" id="1.25.40.420">
    <property type="match status" value="1"/>
</dbReference>
<dbReference type="InterPro" id="IPR011705">
    <property type="entry name" value="BACK"/>
</dbReference>
<evidence type="ECO:0000313" key="2">
    <source>
        <dbReference type="EMBL" id="KAJ3665232.1"/>
    </source>
</evidence>
<dbReference type="PANTHER" id="PTHR46306:SF1">
    <property type="entry name" value="BTB_POZ DOMAIN-CONTAINING PROTEIN 9"/>
    <property type="match status" value="1"/>
</dbReference>
<name>A0AA38J5A1_9CUCU</name>